<protein>
    <recommendedName>
        <fullName evidence="2">BD-FAE-like domain-containing protein</fullName>
    </recommendedName>
</protein>
<evidence type="ECO:0000313" key="3">
    <source>
        <dbReference type="EMBL" id="GGE15093.1"/>
    </source>
</evidence>
<dbReference type="InterPro" id="IPR049492">
    <property type="entry name" value="BD-FAE-like_dom"/>
</dbReference>
<dbReference type="AlphaFoldDB" id="A0A8H9KUX4"/>
<feature type="domain" description="BD-FAE-like" evidence="2">
    <location>
        <begin position="39"/>
        <end position="241"/>
    </location>
</feature>
<dbReference type="InterPro" id="IPR029058">
    <property type="entry name" value="AB_hydrolase_fold"/>
</dbReference>
<gene>
    <name evidence="3" type="ORF">GCM10011516_11130</name>
</gene>
<keyword evidence="4" id="KW-1185">Reference proteome</keyword>
<dbReference type="InterPro" id="IPR050300">
    <property type="entry name" value="GDXG_lipolytic_enzyme"/>
</dbReference>
<comment type="caution">
    <text evidence="3">The sequence shown here is derived from an EMBL/GenBank/DDBJ whole genome shotgun (WGS) entry which is preliminary data.</text>
</comment>
<dbReference type="SUPFAM" id="SSF53474">
    <property type="entry name" value="alpha/beta-Hydrolases"/>
    <property type="match status" value="1"/>
</dbReference>
<evidence type="ECO:0000256" key="1">
    <source>
        <dbReference type="ARBA" id="ARBA00022801"/>
    </source>
</evidence>
<dbReference type="PANTHER" id="PTHR48081:SF33">
    <property type="entry name" value="KYNURENINE FORMAMIDASE"/>
    <property type="match status" value="1"/>
</dbReference>
<dbReference type="PANTHER" id="PTHR48081">
    <property type="entry name" value="AB HYDROLASE SUPERFAMILY PROTEIN C4A8.06C"/>
    <property type="match status" value="1"/>
</dbReference>
<dbReference type="Proteomes" id="UP000614460">
    <property type="component" value="Unassembled WGS sequence"/>
</dbReference>
<sequence>MILILSSCTKEEVEIATGRGQEHQRLYNISYGEGLRRQMDVFLHEERSSDKPFLIFVHGGSWAFGSKLLLAGLQEEMLQKGYSSASINYSFVGPTTNYTHLMNDLNVVVSDIKKQSSKWNIAKDQYIMVGHSAGAHLSLLYGYSQQTGKEVKGLVSLAGPTDFTNETLVKSMIAKKHPLLDLIEMMVGKPADRKNPIPLPAEYKAASPVHQIKHLIPTLIIHGKKDETVHISQAETLVTALKSKKVNHEFITLDADHSLGLFDGKDSHKISNLLFNWIEKNK</sequence>
<accession>A0A8H9KUX4</accession>
<dbReference type="GO" id="GO:0016787">
    <property type="term" value="F:hydrolase activity"/>
    <property type="evidence" value="ECO:0007669"/>
    <property type="project" value="UniProtKB-KW"/>
</dbReference>
<reference evidence="3" key="2">
    <citation type="submission" date="2020-09" db="EMBL/GenBank/DDBJ databases">
        <authorList>
            <person name="Sun Q."/>
            <person name="Zhou Y."/>
        </authorList>
    </citation>
    <scope>NUCLEOTIDE SEQUENCE</scope>
    <source>
        <strain evidence="3">CGMCC 1.15966</strain>
    </source>
</reference>
<dbReference type="Pfam" id="PF20434">
    <property type="entry name" value="BD-FAE"/>
    <property type="match status" value="1"/>
</dbReference>
<dbReference type="RefSeq" id="WP_182498847.1">
    <property type="nucleotide sequence ID" value="NZ_BMKM01000002.1"/>
</dbReference>
<reference evidence="3" key="1">
    <citation type="journal article" date="2014" name="Int. J. Syst. Evol. Microbiol.">
        <title>Complete genome sequence of Corynebacterium casei LMG S-19264T (=DSM 44701T), isolated from a smear-ripened cheese.</title>
        <authorList>
            <consortium name="US DOE Joint Genome Institute (JGI-PGF)"/>
            <person name="Walter F."/>
            <person name="Albersmeier A."/>
            <person name="Kalinowski J."/>
            <person name="Ruckert C."/>
        </authorList>
    </citation>
    <scope>NUCLEOTIDE SEQUENCE</scope>
    <source>
        <strain evidence="3">CGMCC 1.15966</strain>
    </source>
</reference>
<dbReference type="Gene3D" id="3.40.50.1820">
    <property type="entry name" value="alpha/beta hydrolase"/>
    <property type="match status" value="1"/>
</dbReference>
<evidence type="ECO:0000259" key="2">
    <source>
        <dbReference type="Pfam" id="PF20434"/>
    </source>
</evidence>
<organism evidence="3 4">
    <name type="scientific">Sphingobacterium cellulitidis</name>
    <dbReference type="NCBI Taxonomy" id="1768011"/>
    <lineage>
        <taxon>Bacteria</taxon>
        <taxon>Pseudomonadati</taxon>
        <taxon>Bacteroidota</taxon>
        <taxon>Sphingobacteriia</taxon>
        <taxon>Sphingobacteriales</taxon>
        <taxon>Sphingobacteriaceae</taxon>
        <taxon>Sphingobacterium</taxon>
    </lineage>
</organism>
<dbReference type="EMBL" id="BMKM01000002">
    <property type="protein sequence ID" value="GGE15093.1"/>
    <property type="molecule type" value="Genomic_DNA"/>
</dbReference>
<proteinExistence type="predicted"/>
<name>A0A8H9KUX4_9SPHI</name>
<evidence type="ECO:0000313" key="4">
    <source>
        <dbReference type="Proteomes" id="UP000614460"/>
    </source>
</evidence>
<keyword evidence="1" id="KW-0378">Hydrolase</keyword>